<feature type="chain" id="PRO_5022045607" description="C-type lysozyme inhibitor domain-containing protein" evidence="1">
    <location>
        <begin position="21"/>
        <end position="112"/>
    </location>
</feature>
<evidence type="ECO:0000313" key="2">
    <source>
        <dbReference type="EMBL" id="GEO39255.1"/>
    </source>
</evidence>
<dbReference type="Proteomes" id="UP000321523">
    <property type="component" value="Unassembled WGS sequence"/>
</dbReference>
<organism evidence="2 3">
    <name type="scientific">Skermanella aerolata</name>
    <dbReference type="NCBI Taxonomy" id="393310"/>
    <lineage>
        <taxon>Bacteria</taxon>
        <taxon>Pseudomonadati</taxon>
        <taxon>Pseudomonadota</taxon>
        <taxon>Alphaproteobacteria</taxon>
        <taxon>Rhodospirillales</taxon>
        <taxon>Azospirillaceae</taxon>
        <taxon>Skermanella</taxon>
    </lineage>
</organism>
<keyword evidence="3" id="KW-1185">Reference proteome</keyword>
<evidence type="ECO:0008006" key="4">
    <source>
        <dbReference type="Google" id="ProtNLM"/>
    </source>
</evidence>
<dbReference type="AlphaFoldDB" id="A0A512DS44"/>
<dbReference type="RefSeq" id="WP_044431127.1">
    <property type="nucleotide sequence ID" value="NZ_BJYZ01000015.1"/>
</dbReference>
<name>A0A512DS44_9PROT</name>
<sequence length="112" mass="11415">MTVRTLILGAVLSAAVAGMAAATVVNESGPPVGAKSGGAASVAPSGAVRLQCWQNGARIIDEAGLRDAAVNFFDASNSLRFRRGGGADQMVMLVNPSPETTCLLQEERKGGE</sequence>
<keyword evidence="1" id="KW-0732">Signal</keyword>
<dbReference type="EMBL" id="BJYZ01000015">
    <property type="protein sequence ID" value="GEO39255.1"/>
    <property type="molecule type" value="Genomic_DNA"/>
</dbReference>
<protein>
    <recommendedName>
        <fullName evidence="4">C-type lysozyme inhibitor domain-containing protein</fullName>
    </recommendedName>
</protein>
<dbReference type="OrthoDB" id="7307120at2"/>
<feature type="signal peptide" evidence="1">
    <location>
        <begin position="1"/>
        <end position="20"/>
    </location>
</feature>
<comment type="caution">
    <text evidence="2">The sequence shown here is derived from an EMBL/GenBank/DDBJ whole genome shotgun (WGS) entry which is preliminary data.</text>
</comment>
<accession>A0A512DS44</accession>
<gene>
    <name evidence="2" type="ORF">SAE02_34030</name>
</gene>
<reference evidence="2 3" key="1">
    <citation type="submission" date="2019-07" db="EMBL/GenBank/DDBJ databases">
        <title>Whole genome shotgun sequence of Skermanella aerolata NBRC 106429.</title>
        <authorList>
            <person name="Hosoyama A."/>
            <person name="Uohara A."/>
            <person name="Ohji S."/>
            <person name="Ichikawa N."/>
        </authorList>
    </citation>
    <scope>NUCLEOTIDE SEQUENCE [LARGE SCALE GENOMIC DNA]</scope>
    <source>
        <strain evidence="2 3">NBRC 106429</strain>
    </source>
</reference>
<evidence type="ECO:0000256" key="1">
    <source>
        <dbReference type="SAM" id="SignalP"/>
    </source>
</evidence>
<evidence type="ECO:0000313" key="3">
    <source>
        <dbReference type="Proteomes" id="UP000321523"/>
    </source>
</evidence>
<proteinExistence type="predicted"/>